<evidence type="ECO:0000256" key="1">
    <source>
        <dbReference type="ARBA" id="ARBA00009437"/>
    </source>
</evidence>
<dbReference type="GO" id="GO:0003700">
    <property type="term" value="F:DNA-binding transcription factor activity"/>
    <property type="evidence" value="ECO:0007669"/>
    <property type="project" value="InterPro"/>
</dbReference>
<dbReference type="CDD" id="cd08411">
    <property type="entry name" value="PBP2_OxyR"/>
    <property type="match status" value="1"/>
</dbReference>
<evidence type="ECO:0000256" key="2">
    <source>
        <dbReference type="ARBA" id="ARBA00023015"/>
    </source>
</evidence>
<dbReference type="AlphaFoldDB" id="A0A2D0NAY4"/>
<evidence type="ECO:0000256" key="5">
    <source>
        <dbReference type="ARBA" id="ARBA00023163"/>
    </source>
</evidence>
<dbReference type="PANTHER" id="PTHR30346">
    <property type="entry name" value="TRANSCRIPTIONAL DUAL REGULATOR HCAR-RELATED"/>
    <property type="match status" value="1"/>
</dbReference>
<keyword evidence="5" id="KW-0804">Transcription</keyword>
<proteinExistence type="inferred from homology"/>
<feature type="domain" description="HTH lysR-type" evidence="6">
    <location>
        <begin position="1"/>
        <end position="58"/>
    </location>
</feature>
<keyword evidence="3 7" id="KW-0238">DNA-binding</keyword>
<keyword evidence="2" id="KW-0805">Transcription regulation</keyword>
<dbReference type="InterPro" id="IPR036390">
    <property type="entry name" value="WH_DNA-bd_sf"/>
</dbReference>
<evidence type="ECO:0000313" key="8">
    <source>
        <dbReference type="Proteomes" id="UP000223913"/>
    </source>
</evidence>
<dbReference type="Gene3D" id="3.40.190.10">
    <property type="entry name" value="Periplasmic binding protein-like II"/>
    <property type="match status" value="2"/>
</dbReference>
<dbReference type="InterPro" id="IPR000847">
    <property type="entry name" value="LysR_HTH_N"/>
</dbReference>
<keyword evidence="4" id="KW-0010">Activator</keyword>
<dbReference type="SUPFAM" id="SSF53850">
    <property type="entry name" value="Periplasmic binding protein-like II"/>
    <property type="match status" value="1"/>
</dbReference>
<dbReference type="EMBL" id="PDUD01000022">
    <property type="protein sequence ID" value="PHN05329.1"/>
    <property type="molecule type" value="Genomic_DNA"/>
</dbReference>
<evidence type="ECO:0000256" key="4">
    <source>
        <dbReference type="ARBA" id="ARBA00023159"/>
    </source>
</evidence>
<dbReference type="PROSITE" id="PS50931">
    <property type="entry name" value="HTH_LYSR"/>
    <property type="match status" value="1"/>
</dbReference>
<dbReference type="PRINTS" id="PR00039">
    <property type="entry name" value="HTHLYSR"/>
</dbReference>
<reference evidence="7 8" key="1">
    <citation type="submission" date="2017-10" db="EMBL/GenBank/DDBJ databases">
        <title>The draft genome sequence of Lewinella nigricans NBRC 102662.</title>
        <authorList>
            <person name="Wang K."/>
        </authorList>
    </citation>
    <scope>NUCLEOTIDE SEQUENCE [LARGE SCALE GENOMIC DNA]</scope>
    <source>
        <strain evidence="7 8">NBRC 102662</strain>
    </source>
</reference>
<dbReference type="Gene3D" id="1.10.10.10">
    <property type="entry name" value="Winged helix-like DNA-binding domain superfamily/Winged helix DNA-binding domain"/>
    <property type="match status" value="1"/>
</dbReference>
<protein>
    <submittedName>
        <fullName evidence="7">DNA-binding transcriptional regulator OxyR</fullName>
    </submittedName>
</protein>
<accession>A0A2D0NAY4</accession>
<evidence type="ECO:0000259" key="6">
    <source>
        <dbReference type="PROSITE" id="PS50931"/>
    </source>
</evidence>
<comment type="caution">
    <text evidence="7">The sequence shown here is derived from an EMBL/GenBank/DDBJ whole genome shotgun (WGS) entry which is preliminary data.</text>
</comment>
<dbReference type="Pfam" id="PF03466">
    <property type="entry name" value="LysR_substrate"/>
    <property type="match status" value="1"/>
</dbReference>
<dbReference type="PANTHER" id="PTHR30346:SF26">
    <property type="entry name" value="HYDROGEN PEROXIDE-INDUCIBLE GENES ACTIVATOR"/>
    <property type="match status" value="1"/>
</dbReference>
<dbReference type="FunFam" id="1.10.10.10:FF:000001">
    <property type="entry name" value="LysR family transcriptional regulator"/>
    <property type="match status" value="1"/>
</dbReference>
<dbReference type="InterPro" id="IPR036388">
    <property type="entry name" value="WH-like_DNA-bd_sf"/>
</dbReference>
<dbReference type="GO" id="GO:0032993">
    <property type="term" value="C:protein-DNA complex"/>
    <property type="evidence" value="ECO:0007669"/>
    <property type="project" value="TreeGrafter"/>
</dbReference>
<sequence>MNLQQLEYLLAVNKYRHFARAAEHCHVTQPTLSMMIKKLEEELNVLIFDRSIQPVEPTNIGRKLIEQAQTVLSEAAGMKDLVREEQVTVSGPLKIGVIPTLAPYLIPSFLPRFLHTHPGLQLKISEHTTEDLIKQLKVRHIDIGILVTPLNDRSVREIPLFYESFLVYTSDPSEKAYIIPEEIDPNDLWLLEEGHCFRSQVVNLCELKDQRQVAMQYQAGSFETLKRLVEEEKGITILPELATLHLNGRQKKLLKPFAPPQPVREVSLVIRKNFVRQRLVEILSTAILDNLPAQIQRENPGQRVDIY</sequence>
<evidence type="ECO:0000313" key="7">
    <source>
        <dbReference type="EMBL" id="PHN05329.1"/>
    </source>
</evidence>
<dbReference type="GO" id="GO:0003677">
    <property type="term" value="F:DNA binding"/>
    <property type="evidence" value="ECO:0007669"/>
    <property type="project" value="UniProtKB-KW"/>
</dbReference>
<dbReference type="Proteomes" id="UP000223913">
    <property type="component" value="Unassembled WGS sequence"/>
</dbReference>
<dbReference type="Pfam" id="PF00126">
    <property type="entry name" value="HTH_1"/>
    <property type="match status" value="1"/>
</dbReference>
<comment type="similarity">
    <text evidence="1">Belongs to the LysR transcriptional regulatory family.</text>
</comment>
<keyword evidence="8" id="KW-1185">Reference proteome</keyword>
<dbReference type="InterPro" id="IPR005119">
    <property type="entry name" value="LysR_subst-bd"/>
</dbReference>
<dbReference type="SUPFAM" id="SSF46785">
    <property type="entry name" value="Winged helix' DNA-binding domain"/>
    <property type="match status" value="1"/>
</dbReference>
<evidence type="ECO:0000256" key="3">
    <source>
        <dbReference type="ARBA" id="ARBA00023125"/>
    </source>
</evidence>
<dbReference type="OrthoDB" id="9803735at2"/>
<gene>
    <name evidence="7" type="ORF">CRP01_17590</name>
</gene>
<organism evidence="7 8">
    <name type="scientific">Flavilitoribacter nigricans (strain ATCC 23147 / DSM 23189 / NBRC 102662 / NCIMB 1420 / SS-2)</name>
    <name type="common">Lewinella nigricans</name>
    <dbReference type="NCBI Taxonomy" id="1122177"/>
    <lineage>
        <taxon>Bacteria</taxon>
        <taxon>Pseudomonadati</taxon>
        <taxon>Bacteroidota</taxon>
        <taxon>Saprospiria</taxon>
        <taxon>Saprospirales</taxon>
        <taxon>Lewinellaceae</taxon>
        <taxon>Flavilitoribacter</taxon>
    </lineage>
</organism>
<dbReference type="RefSeq" id="WP_099151381.1">
    <property type="nucleotide sequence ID" value="NZ_PDUD01000022.1"/>
</dbReference>
<name>A0A2D0NAY4_FLAN2</name>